<dbReference type="PANTHER" id="PTHR21523:SF14">
    <property type="entry name" value="EXPORTED REPETITIVE PROTEIN"/>
    <property type="match status" value="1"/>
</dbReference>
<feature type="compositionally biased region" description="Polar residues" evidence="1">
    <location>
        <begin position="449"/>
        <end position="535"/>
    </location>
</feature>
<reference evidence="3 4" key="1">
    <citation type="journal article" date="2012" name="New Phytol.">
        <title>Insight into trade-off between wood decay and parasitism from the genome of a fungal forest pathogen.</title>
        <authorList>
            <person name="Olson A."/>
            <person name="Aerts A."/>
            <person name="Asiegbu F."/>
            <person name="Belbahri L."/>
            <person name="Bouzid O."/>
            <person name="Broberg A."/>
            <person name="Canback B."/>
            <person name="Coutinho P.M."/>
            <person name="Cullen D."/>
            <person name="Dalman K."/>
            <person name="Deflorio G."/>
            <person name="van Diepen L.T."/>
            <person name="Dunand C."/>
            <person name="Duplessis S."/>
            <person name="Durling M."/>
            <person name="Gonthier P."/>
            <person name="Grimwood J."/>
            <person name="Fossdal C.G."/>
            <person name="Hansson D."/>
            <person name="Henrissat B."/>
            <person name="Hietala A."/>
            <person name="Himmelstrand K."/>
            <person name="Hoffmeister D."/>
            <person name="Hogberg N."/>
            <person name="James T.Y."/>
            <person name="Karlsson M."/>
            <person name="Kohler A."/>
            <person name="Kues U."/>
            <person name="Lee Y.H."/>
            <person name="Lin Y.C."/>
            <person name="Lind M."/>
            <person name="Lindquist E."/>
            <person name="Lombard V."/>
            <person name="Lucas S."/>
            <person name="Lunden K."/>
            <person name="Morin E."/>
            <person name="Murat C."/>
            <person name="Park J."/>
            <person name="Raffaello T."/>
            <person name="Rouze P."/>
            <person name="Salamov A."/>
            <person name="Schmutz J."/>
            <person name="Solheim H."/>
            <person name="Stahlberg J."/>
            <person name="Velez H."/>
            <person name="de Vries R.P."/>
            <person name="Wiebenga A."/>
            <person name="Woodward S."/>
            <person name="Yakovlev I."/>
            <person name="Garbelotto M."/>
            <person name="Martin F."/>
            <person name="Grigoriev I.V."/>
            <person name="Stenlid J."/>
        </authorList>
    </citation>
    <scope>NUCLEOTIDE SEQUENCE [LARGE SCALE GENOMIC DNA]</scope>
    <source>
        <strain evidence="3 4">TC 32-1</strain>
    </source>
</reference>
<dbReference type="InterPro" id="IPR003615">
    <property type="entry name" value="HNH_nuc"/>
</dbReference>
<feature type="compositionally biased region" description="Low complexity" evidence="1">
    <location>
        <begin position="584"/>
        <end position="594"/>
    </location>
</feature>
<keyword evidence="4" id="KW-1185">Reference proteome</keyword>
<evidence type="ECO:0000313" key="3">
    <source>
        <dbReference type="EMBL" id="ETW86454.1"/>
    </source>
</evidence>
<evidence type="ECO:0000259" key="2">
    <source>
        <dbReference type="Pfam" id="PF13391"/>
    </source>
</evidence>
<proteinExistence type="predicted"/>
<accession>W4KL75</accession>
<name>W4KL75_HETIT</name>
<gene>
    <name evidence="3" type="ORF">HETIRDRAFT_165974</name>
</gene>
<feature type="region of interest" description="Disordered" evidence="1">
    <location>
        <begin position="449"/>
        <end position="616"/>
    </location>
</feature>
<organism evidence="3 4">
    <name type="scientific">Heterobasidion irregulare (strain TC 32-1)</name>
    <dbReference type="NCBI Taxonomy" id="747525"/>
    <lineage>
        <taxon>Eukaryota</taxon>
        <taxon>Fungi</taxon>
        <taxon>Dikarya</taxon>
        <taxon>Basidiomycota</taxon>
        <taxon>Agaricomycotina</taxon>
        <taxon>Agaricomycetes</taxon>
        <taxon>Russulales</taxon>
        <taxon>Bondarzewiaceae</taxon>
        <taxon>Heterobasidion</taxon>
        <taxon>Heterobasidion annosum species complex</taxon>
    </lineage>
</organism>
<dbReference type="EMBL" id="KI925454">
    <property type="protein sequence ID" value="ETW86454.1"/>
    <property type="molecule type" value="Genomic_DNA"/>
</dbReference>
<dbReference type="HOGENOM" id="CLU_443472_0_0_1"/>
<feature type="compositionally biased region" description="Basic and acidic residues" evidence="1">
    <location>
        <begin position="551"/>
        <end position="566"/>
    </location>
</feature>
<dbReference type="KEGG" id="hir:HETIRDRAFT_165974"/>
<dbReference type="GeneID" id="20668025"/>
<sequence length="616" mass="66485">MSSSYHQTASVATVASHRLRQKPSFRGSIQSKSKIHDLAAGSDMHNGRKSTKATTRVSKSVVLELDPTGGQCLLTRELDDEAPLEFAHIFPRCEMNNDDLITNLERAWGIGHRCFNIDDARNLLLLKVDWHRLFDAKRWLLLPSPDMVTNLHNHTEGNITLRYNGATKFEYKMVPLGSKRIMDVYRHSRPDGADEESSASSYKYPFRNLPTLESHVQPHWVVLNAGMKLDSRSECEMDAFYERVADAYTISRDDAIDFIQTLIALNTRWRSPTVANDATPQEVASLKVALPKVSLPKVALPRVMLPKVALPKVALPKVTLPKVALPKVALPKVARPKVARPKVARPKVVSPEVALSKVAPPQLASPQVALSQVASLQVASPESASLEVALPKVASFQVAPPQVASVQVASPEVVLSKVASLQVTSPQVASPQVASPQVASPQVASPQVASPQVASPQVASPQVASPQVASPQVASPQVASPQVASPQVASPQVASPQVASPQVASPQVTSPQVTSPQVTSPQVTSPEGASTTQVVSPEVVDVVDVVDDISGEGKDSRSNKSSDSRRFIKPMTTTLQHYLHKRSSSSPHSPSLRSPVREVKRSKISSIYSGRKPKIT</sequence>
<dbReference type="PANTHER" id="PTHR21523">
    <property type="match status" value="1"/>
</dbReference>
<feature type="region of interest" description="Disordered" evidence="1">
    <location>
        <begin position="22"/>
        <end position="53"/>
    </location>
</feature>
<dbReference type="eggNOG" id="ENOG502S72V">
    <property type="taxonomic scope" value="Eukaryota"/>
</dbReference>
<feature type="domain" description="HNH nuclease" evidence="2">
    <location>
        <begin position="72"/>
        <end position="139"/>
    </location>
</feature>
<dbReference type="Pfam" id="PF13391">
    <property type="entry name" value="HNH_2"/>
    <property type="match status" value="1"/>
</dbReference>
<dbReference type="AlphaFoldDB" id="W4KL75"/>
<protein>
    <recommendedName>
        <fullName evidence="2">HNH nuclease domain-containing protein</fullName>
    </recommendedName>
</protein>
<dbReference type="OrthoDB" id="3133596at2759"/>
<dbReference type="Proteomes" id="UP000030671">
    <property type="component" value="Unassembled WGS sequence"/>
</dbReference>
<evidence type="ECO:0000256" key="1">
    <source>
        <dbReference type="SAM" id="MobiDB-lite"/>
    </source>
</evidence>
<dbReference type="RefSeq" id="XP_009540475.1">
    <property type="nucleotide sequence ID" value="XM_009542180.1"/>
</dbReference>
<dbReference type="InParanoid" id="W4KL75"/>
<evidence type="ECO:0000313" key="4">
    <source>
        <dbReference type="Proteomes" id="UP000030671"/>
    </source>
</evidence>